<dbReference type="Gramene" id="TraesJUL1B03G00401200.1">
    <property type="protein sequence ID" value="TraesJUL1B03G00401200.1"/>
    <property type="gene ID" value="TraesJUL1B03G00401200"/>
</dbReference>
<dbReference type="InterPro" id="IPR055414">
    <property type="entry name" value="LRR_R13L4/SHOC2-like"/>
</dbReference>
<dbReference type="Gramene" id="TraesWEE_scaffold_035365_01G000300.1">
    <property type="protein sequence ID" value="TraesWEE_scaffold_035365_01G000300.1"/>
    <property type="gene ID" value="TraesWEE_scaffold_035365_01G000300"/>
</dbReference>
<dbReference type="Gene3D" id="1.20.5.4130">
    <property type="match status" value="1"/>
</dbReference>
<dbReference type="PANTHER" id="PTHR23155:SF906">
    <property type="entry name" value="OS08G0205100 PROTEIN"/>
    <property type="match status" value="1"/>
</dbReference>
<dbReference type="InterPro" id="IPR036388">
    <property type="entry name" value="WH-like_DNA-bd_sf"/>
</dbReference>
<dbReference type="Gramene" id="TraesCS1B03G1257300.1">
    <property type="protein sequence ID" value="TraesCS1B03G1257300.1.CDS"/>
    <property type="gene ID" value="TraesCS1B03G1257300"/>
</dbReference>
<dbReference type="Pfam" id="PF18052">
    <property type="entry name" value="Rx_N"/>
    <property type="match status" value="1"/>
</dbReference>
<dbReference type="InterPro" id="IPR027417">
    <property type="entry name" value="P-loop_NTPase"/>
</dbReference>
<evidence type="ECO:0000259" key="9">
    <source>
        <dbReference type="Pfam" id="PF23559"/>
    </source>
</evidence>
<dbReference type="Gramene" id="TraesNOR1B03G00405850.1">
    <property type="protein sequence ID" value="TraesNOR1B03G00405850.1"/>
    <property type="gene ID" value="TraesNOR1B03G00405850"/>
</dbReference>
<dbReference type="GO" id="GO:0043531">
    <property type="term" value="F:ADP binding"/>
    <property type="evidence" value="ECO:0007669"/>
    <property type="project" value="InterPro"/>
</dbReference>
<accession>A0A3B5Z6Z0</accession>
<keyword evidence="4" id="KW-0547">Nucleotide-binding</keyword>
<dbReference type="CDD" id="cd14798">
    <property type="entry name" value="RX-CC_like"/>
    <property type="match status" value="1"/>
</dbReference>
<dbReference type="SMR" id="A0A3B5Z6Z0"/>
<reference evidence="11" key="1">
    <citation type="submission" date="2018-08" db="EMBL/GenBank/DDBJ databases">
        <authorList>
            <person name="Rossello M."/>
        </authorList>
    </citation>
    <scope>NUCLEOTIDE SEQUENCE [LARGE SCALE GENOMIC DNA]</scope>
    <source>
        <strain evidence="11">cv. Chinese Spring</strain>
    </source>
</reference>
<keyword evidence="12" id="KW-1185">Reference proteome</keyword>
<dbReference type="FunFam" id="1.10.10.10:FF:000322">
    <property type="entry name" value="Probable disease resistance protein At1g63360"/>
    <property type="match status" value="1"/>
</dbReference>
<keyword evidence="6" id="KW-0175">Coiled coil</keyword>
<dbReference type="EnsemblPlants" id="TraesCS1B02G471600.1">
    <property type="protein sequence ID" value="TraesCS1B02G471600.1"/>
    <property type="gene ID" value="TraesCS1B02G471600"/>
</dbReference>
<dbReference type="Gene3D" id="1.10.8.430">
    <property type="entry name" value="Helical domain of apoptotic protease-activating factors"/>
    <property type="match status" value="1"/>
</dbReference>
<protein>
    <submittedName>
        <fullName evidence="11">Uncharacterized protein</fullName>
    </submittedName>
</protein>
<evidence type="ECO:0000259" key="8">
    <source>
        <dbReference type="Pfam" id="PF18052"/>
    </source>
</evidence>
<dbReference type="Gene3D" id="3.80.10.10">
    <property type="entry name" value="Ribonuclease Inhibitor"/>
    <property type="match status" value="1"/>
</dbReference>
<keyword evidence="5" id="KW-0611">Plant defense</keyword>
<evidence type="ECO:0000256" key="3">
    <source>
        <dbReference type="ARBA" id="ARBA00022737"/>
    </source>
</evidence>
<dbReference type="PANTHER" id="PTHR23155">
    <property type="entry name" value="DISEASE RESISTANCE PROTEIN RP"/>
    <property type="match status" value="1"/>
</dbReference>
<dbReference type="GeneID" id="123101414"/>
<dbReference type="SUPFAM" id="SSF52058">
    <property type="entry name" value="L domain-like"/>
    <property type="match status" value="1"/>
</dbReference>
<feature type="domain" description="Disease resistance R13L4/SHOC-2-like LRR" evidence="10">
    <location>
        <begin position="552"/>
        <end position="902"/>
    </location>
</feature>
<feature type="domain" description="NB-ARC" evidence="7">
    <location>
        <begin position="174"/>
        <end position="340"/>
    </location>
</feature>
<feature type="domain" description="Disease resistance protein winged helix" evidence="9">
    <location>
        <begin position="429"/>
        <end position="498"/>
    </location>
</feature>
<name>A0A3B5Z6Z0_WHEAT</name>
<dbReference type="FunFam" id="3.40.50.300:FF:001091">
    <property type="entry name" value="Probable disease resistance protein At1g61300"/>
    <property type="match status" value="1"/>
</dbReference>
<dbReference type="Gramene" id="TraesMAC1B03G00399880.1">
    <property type="protein sequence ID" value="TraesMAC1B03G00399880.1"/>
    <property type="gene ID" value="TraesMAC1B03G00399880"/>
</dbReference>
<dbReference type="Gramene" id="TraesROB_scaffold_047399_01G000300.1">
    <property type="protein sequence ID" value="TraesROB_scaffold_047399_01G000300.1"/>
    <property type="gene ID" value="TraesROB_scaffold_047399_01G000300"/>
</dbReference>
<dbReference type="InterPro" id="IPR058922">
    <property type="entry name" value="WHD_DRP"/>
</dbReference>
<dbReference type="InterPro" id="IPR002182">
    <property type="entry name" value="NB-ARC"/>
</dbReference>
<keyword evidence="3" id="KW-0677">Repeat</keyword>
<evidence type="ECO:0000256" key="4">
    <source>
        <dbReference type="ARBA" id="ARBA00022741"/>
    </source>
</evidence>
<evidence type="ECO:0000259" key="7">
    <source>
        <dbReference type="Pfam" id="PF00931"/>
    </source>
</evidence>
<evidence type="ECO:0000313" key="12">
    <source>
        <dbReference type="Proteomes" id="UP000019116"/>
    </source>
</evidence>
<dbReference type="InterPro" id="IPR044974">
    <property type="entry name" value="Disease_R_plants"/>
</dbReference>
<dbReference type="RefSeq" id="XP_044378814.1">
    <property type="nucleotide sequence ID" value="XM_044522879.1"/>
</dbReference>
<dbReference type="GO" id="GO:0042742">
    <property type="term" value="P:defense response to bacterium"/>
    <property type="evidence" value="ECO:0007669"/>
    <property type="project" value="UniProtKB-ARBA"/>
</dbReference>
<gene>
    <name evidence="11" type="primary">LOC123101414</name>
</gene>
<reference evidence="11" key="2">
    <citation type="submission" date="2018-10" db="UniProtKB">
        <authorList>
            <consortium name="EnsemblPlants"/>
        </authorList>
    </citation>
    <scope>IDENTIFICATION</scope>
</reference>
<keyword evidence="2" id="KW-0433">Leucine-rich repeat</keyword>
<dbReference type="InterPro" id="IPR038005">
    <property type="entry name" value="RX-like_CC"/>
</dbReference>
<evidence type="ECO:0000259" key="10">
    <source>
        <dbReference type="Pfam" id="PF23598"/>
    </source>
</evidence>
<dbReference type="GO" id="GO:0002758">
    <property type="term" value="P:innate immune response-activating signaling pathway"/>
    <property type="evidence" value="ECO:0007669"/>
    <property type="project" value="UniProtKB-ARBA"/>
</dbReference>
<dbReference type="InterPro" id="IPR041118">
    <property type="entry name" value="Rx_N"/>
</dbReference>
<evidence type="ECO:0000256" key="5">
    <source>
        <dbReference type="ARBA" id="ARBA00022821"/>
    </source>
</evidence>
<dbReference type="AlphaFoldDB" id="A0A3B5Z6Z0"/>
<dbReference type="Pfam" id="PF23559">
    <property type="entry name" value="WHD_DRP"/>
    <property type="match status" value="1"/>
</dbReference>
<feature type="domain" description="Disease resistance N-terminal" evidence="8">
    <location>
        <begin position="12"/>
        <end position="100"/>
    </location>
</feature>
<dbReference type="GO" id="GO:0009626">
    <property type="term" value="P:plant-type hypersensitive response"/>
    <property type="evidence" value="ECO:0007669"/>
    <property type="project" value="UniProtKB-ARBA"/>
</dbReference>
<dbReference type="Pfam" id="PF00931">
    <property type="entry name" value="NB-ARC"/>
    <property type="match status" value="1"/>
</dbReference>
<dbReference type="Gramene" id="TraesCS1B02G471600.1">
    <property type="protein sequence ID" value="TraesCS1B02G471600.1"/>
    <property type="gene ID" value="TraesCS1B02G471600"/>
</dbReference>
<organism evidence="11">
    <name type="scientific">Triticum aestivum</name>
    <name type="common">Wheat</name>
    <dbReference type="NCBI Taxonomy" id="4565"/>
    <lineage>
        <taxon>Eukaryota</taxon>
        <taxon>Viridiplantae</taxon>
        <taxon>Streptophyta</taxon>
        <taxon>Embryophyta</taxon>
        <taxon>Tracheophyta</taxon>
        <taxon>Spermatophyta</taxon>
        <taxon>Magnoliopsida</taxon>
        <taxon>Liliopsida</taxon>
        <taxon>Poales</taxon>
        <taxon>Poaceae</taxon>
        <taxon>BOP clade</taxon>
        <taxon>Pooideae</taxon>
        <taxon>Triticodae</taxon>
        <taxon>Triticeae</taxon>
        <taxon>Triticinae</taxon>
        <taxon>Triticum</taxon>
    </lineage>
</organism>
<dbReference type="Pfam" id="PF23598">
    <property type="entry name" value="LRR_14"/>
    <property type="match status" value="1"/>
</dbReference>
<dbReference type="InterPro" id="IPR032675">
    <property type="entry name" value="LRR_dom_sf"/>
</dbReference>
<dbReference type="Gramene" id="TraesCLE_scaffold_017893_01G000600.1">
    <property type="protein sequence ID" value="TraesCLE_scaffold_017893_01G000600.1"/>
    <property type="gene ID" value="TraesCLE_scaffold_017893_01G000600"/>
</dbReference>
<dbReference type="Gene3D" id="1.10.10.10">
    <property type="entry name" value="Winged helix-like DNA-binding domain superfamily/Winged helix DNA-binding domain"/>
    <property type="match status" value="1"/>
</dbReference>
<evidence type="ECO:0000256" key="2">
    <source>
        <dbReference type="ARBA" id="ARBA00022614"/>
    </source>
</evidence>
<dbReference type="SUPFAM" id="SSF52540">
    <property type="entry name" value="P-loop containing nucleoside triphosphate hydrolases"/>
    <property type="match status" value="1"/>
</dbReference>
<dbReference type="OrthoDB" id="605907at2759"/>
<evidence type="ECO:0000313" key="11">
    <source>
        <dbReference type="EnsemblPlants" id="TraesCS1B02G471600.1"/>
    </source>
</evidence>
<dbReference type="PRINTS" id="PR00364">
    <property type="entry name" value="DISEASERSIST"/>
</dbReference>
<dbReference type="InterPro" id="IPR042197">
    <property type="entry name" value="Apaf_helical"/>
</dbReference>
<dbReference type="Proteomes" id="UP000019116">
    <property type="component" value="Chromosome 1B"/>
</dbReference>
<evidence type="ECO:0000256" key="6">
    <source>
        <dbReference type="ARBA" id="ARBA00023054"/>
    </source>
</evidence>
<proteinExistence type="inferred from homology"/>
<evidence type="ECO:0000256" key="1">
    <source>
        <dbReference type="ARBA" id="ARBA00008894"/>
    </source>
</evidence>
<comment type="similarity">
    <text evidence="1">Belongs to the disease resistance NB-LRR family.</text>
</comment>
<sequence length="918" mass="104139">MAGGIVTVASGVMSPLIGKLTALMGDEYNKFKGVRKQASFLQKELSAMNAALQKLELMDEDLDPTVKDWRDHVREMSYNMENCIDDFIRQSQAGDAKVGFIKKTARHIKKLRWRLRIADQMEELKNLAIEANARRQRYKIDDWKPSSSSVVVDPRIPALYQEASTLVGIDGPREEVATLLLDSRKDVKVVSIVGFGGLGKTTLAKEVYYKIGSQFDCKACISVSQRPDMTDLLMNLQKKLGMKDPKSSRAAGKVDDIIEELRKHLKKKRYLIVVDDVWDVSAWNIIKCAFPEDGNGSRVLVTTRLERVAGTACQNDRGGIYKLEPLSEENSKMLLLKRVFGSGHGCPPQLEELMAEILRKCHGLPLAVITISSLLANEGKSRKGWESIRDSLGVQSATNPTMEQMNDILNLSYMHLPAHLRACFLYFGMYPEDSLILRDDLIRQWVAESFISNLYVQDQEDIGMSYFNELVNRSMVQQFELDNGQVVCSVHDMLLDLILSKCAQDNFASVAYSYQDMTKLHGREYKIRRLSLSSMAGCRATYGSDIVVSMSQVRSFTLLRNSMPNLLLFKYVRVLRIRQDHGDEESLDLTAIGQLFQLRYLYVSGPYVIHLPAELHRLVYLETLDIRRTRCMSIPSDMVHMPRLFYLGIKIGDMLPEWIGNMKSLRSLEIWPDYKSKERNLNVMKGIIGLGMLTDLRELTIDVRSLEKSEVDALASSIGKLCNLNYIRFSGRCIEGSRLGSLSNPFRQIEEFHGVIWYFPRVPIWMCGLYCLRILELQVEETSTEEVQLLGELPSLVQFSFRSSRIPKKRAMLGTRLFPIVEHFEFQSEEDVMVYLGFEAGAMPNLRTLGLGDKKWDGNIPVGLEHLLCLEKIQLHGPNSGDDAIVSAFRDALSVQPNHPSIEHWHPEGSAHVMRPAI</sequence>
<dbReference type="Gene3D" id="3.40.50.300">
    <property type="entry name" value="P-loop containing nucleotide triphosphate hydrolases"/>
    <property type="match status" value="1"/>
</dbReference>